<organism evidence="1">
    <name type="scientific">Candidatus Methanomethylicus mesodigestus</name>
    <dbReference type="NCBI Taxonomy" id="1867258"/>
    <lineage>
        <taxon>Archaea</taxon>
        <taxon>Thermoproteota</taxon>
        <taxon>Methanosuratincolia</taxon>
        <taxon>Candidatus Methanomethylicales</taxon>
        <taxon>Candidatus Methanomethylicaceae</taxon>
        <taxon>Candidatus Methanomethylicus</taxon>
    </lineage>
</organism>
<dbReference type="InterPro" id="IPR011009">
    <property type="entry name" value="Kinase-like_dom_sf"/>
</dbReference>
<dbReference type="InterPro" id="IPR052396">
    <property type="entry name" value="Meiotic_Drive_Suppr_Kinase"/>
</dbReference>
<name>A0A7C3J467_9CREN</name>
<protein>
    <recommendedName>
        <fullName evidence="2">Serine/threonine protein kinase</fullName>
    </recommendedName>
</protein>
<reference evidence="1" key="1">
    <citation type="journal article" date="2020" name="mSystems">
        <title>Genome- and Community-Level Interaction Insights into Carbon Utilization and Element Cycling Functions of Hydrothermarchaeota in Hydrothermal Sediment.</title>
        <authorList>
            <person name="Zhou Z."/>
            <person name="Liu Y."/>
            <person name="Xu W."/>
            <person name="Pan J."/>
            <person name="Luo Z.H."/>
            <person name="Li M."/>
        </authorList>
    </citation>
    <scope>NUCLEOTIDE SEQUENCE [LARGE SCALE GENOMIC DNA]</scope>
    <source>
        <strain evidence="1">SpSt-468</strain>
    </source>
</reference>
<dbReference type="SUPFAM" id="SSF56112">
    <property type="entry name" value="Protein kinase-like (PK-like)"/>
    <property type="match status" value="1"/>
</dbReference>
<dbReference type="AlphaFoldDB" id="A0A7C3J467"/>
<accession>A0A7C3J467</accession>
<dbReference type="PANTHER" id="PTHR37171:SF1">
    <property type="entry name" value="SERINE_THREONINE-PROTEIN KINASE YRZF-RELATED"/>
    <property type="match status" value="1"/>
</dbReference>
<sequence length="248" mass="26908">MAPIEMLPDDPKLAAVLSYPRFKKDHYRGVLTDLEELGISGIVSHGNFEVGGIKVVGKGCVGIVCAGRLEGEAVAIKVLRADANRESMLRESQMLAAANSCGVGPRLISSRGRVLLMELVRGLPILGWLAGKPPAFKVKRAVGSALRQAFSLDIAGIDHGELSNASKHIMADGNGKIWIIDFETASVCRKVRNFTSLLSFFFFKVRPSAMMEEYLSWNRAEIASIIKEYKGGASEVLFNRALSTLGLD</sequence>
<proteinExistence type="predicted"/>
<evidence type="ECO:0008006" key="2">
    <source>
        <dbReference type="Google" id="ProtNLM"/>
    </source>
</evidence>
<dbReference type="Gene3D" id="3.30.200.20">
    <property type="entry name" value="Phosphorylase Kinase, domain 1"/>
    <property type="match status" value="1"/>
</dbReference>
<comment type="caution">
    <text evidence="1">The sequence shown here is derived from an EMBL/GenBank/DDBJ whole genome shotgun (WGS) entry which is preliminary data.</text>
</comment>
<evidence type="ECO:0000313" key="1">
    <source>
        <dbReference type="EMBL" id="HFK21076.1"/>
    </source>
</evidence>
<dbReference type="PANTHER" id="PTHR37171">
    <property type="entry name" value="SERINE/THREONINE-PROTEIN KINASE YRZF-RELATED"/>
    <property type="match status" value="1"/>
</dbReference>
<gene>
    <name evidence="1" type="ORF">ENS19_07380</name>
</gene>
<dbReference type="EMBL" id="DSTX01000012">
    <property type="protein sequence ID" value="HFK21076.1"/>
    <property type="molecule type" value="Genomic_DNA"/>
</dbReference>